<dbReference type="Proteomes" id="UP000014760">
    <property type="component" value="Unassembled WGS sequence"/>
</dbReference>
<keyword evidence="5" id="KW-1185">Reference proteome</keyword>
<feature type="domain" description="PWWP" evidence="2">
    <location>
        <begin position="21"/>
        <end position="83"/>
    </location>
</feature>
<dbReference type="STRING" id="283909.R7VMC3"/>
<feature type="compositionally biased region" description="Acidic residues" evidence="1">
    <location>
        <begin position="188"/>
        <end position="198"/>
    </location>
</feature>
<dbReference type="InterPro" id="IPR000313">
    <property type="entry name" value="PWWP_dom"/>
</dbReference>
<feature type="compositionally biased region" description="Basic residues" evidence="1">
    <location>
        <begin position="167"/>
        <end position="183"/>
    </location>
</feature>
<dbReference type="SUPFAM" id="SSF55271">
    <property type="entry name" value="DNA repair protein MutS, domain I"/>
    <property type="match status" value="1"/>
</dbReference>
<organism evidence="3">
    <name type="scientific">Capitella teleta</name>
    <name type="common">Polychaete worm</name>
    <dbReference type="NCBI Taxonomy" id="283909"/>
    <lineage>
        <taxon>Eukaryota</taxon>
        <taxon>Metazoa</taxon>
        <taxon>Spiralia</taxon>
        <taxon>Lophotrochozoa</taxon>
        <taxon>Annelida</taxon>
        <taxon>Polychaeta</taxon>
        <taxon>Sedentaria</taxon>
        <taxon>Scolecida</taxon>
        <taxon>Capitellidae</taxon>
        <taxon>Capitella</taxon>
    </lineage>
</organism>
<sequence length="440" mass="49796">MALLPLRRRGPPTAVCCDFQPGDLVWAKLEGYPWWASLVTRHPKSGSHVKQERSCVSIHVQFFDDPPSRGWVKAKNAKAYTGSDCKEFQRGGVFFSSKPECQNAAQEADNALGLDREDRLKQLVVALDSSSEEEEEEEDEPMDEDVFDAGSGSSKENTPKKSPIKSPLKKTRSGRQPKTKKRRIIENNSDEDLSESEDDFKPGIIDSSSDDESEAVESSEPDTASESESPVKQKRKRNHDSQPSPMLKPSRTLQSFMTPSPKPNSEKPFTPSVGDRTISKLAAFSAPDTPSTPSAEDGRVYPHMTEDFLQPEKMRDAEKRTRDHPEYDARTIYVPDAFLNKQTPAMRQWWQLKAKHFDTILFFKMGKFYELFHMDATIAVNELGLIYMKGEQAHAGFPEIAYGRYAETLIQKGYKVGRIEQTETPDMVQERVRKTHLNVL</sequence>
<evidence type="ECO:0000313" key="3">
    <source>
        <dbReference type="EMBL" id="ELU18590.1"/>
    </source>
</evidence>
<dbReference type="InterPro" id="IPR007695">
    <property type="entry name" value="DNA_mismatch_repair_MutS-lik_N"/>
</dbReference>
<dbReference type="GO" id="GO:0005634">
    <property type="term" value="C:nucleus"/>
    <property type="evidence" value="ECO:0007669"/>
    <property type="project" value="TreeGrafter"/>
</dbReference>
<dbReference type="GO" id="GO:0005524">
    <property type="term" value="F:ATP binding"/>
    <property type="evidence" value="ECO:0007669"/>
    <property type="project" value="InterPro"/>
</dbReference>
<reference evidence="4" key="3">
    <citation type="submission" date="2015-06" db="UniProtKB">
        <authorList>
            <consortium name="EnsemblMetazoa"/>
        </authorList>
    </citation>
    <scope>IDENTIFICATION</scope>
</reference>
<reference evidence="3 5" key="2">
    <citation type="journal article" date="2013" name="Nature">
        <title>Insights into bilaterian evolution from three spiralian genomes.</title>
        <authorList>
            <person name="Simakov O."/>
            <person name="Marletaz F."/>
            <person name="Cho S.J."/>
            <person name="Edsinger-Gonzales E."/>
            <person name="Havlak P."/>
            <person name="Hellsten U."/>
            <person name="Kuo D.H."/>
            <person name="Larsson T."/>
            <person name="Lv J."/>
            <person name="Arendt D."/>
            <person name="Savage R."/>
            <person name="Osoegawa K."/>
            <person name="de Jong P."/>
            <person name="Grimwood J."/>
            <person name="Chapman J.A."/>
            <person name="Shapiro H."/>
            <person name="Aerts A."/>
            <person name="Otillar R.P."/>
            <person name="Terry A.Y."/>
            <person name="Boore J.L."/>
            <person name="Grigoriev I.V."/>
            <person name="Lindberg D.R."/>
            <person name="Seaver E.C."/>
            <person name="Weisblat D.A."/>
            <person name="Putnam N.H."/>
            <person name="Rokhsar D.S."/>
        </authorList>
    </citation>
    <scope>NUCLEOTIDE SEQUENCE</scope>
    <source>
        <strain evidence="3 5">I ESC-2004</strain>
    </source>
</reference>
<evidence type="ECO:0000313" key="5">
    <source>
        <dbReference type="Proteomes" id="UP000014760"/>
    </source>
</evidence>
<evidence type="ECO:0000256" key="1">
    <source>
        <dbReference type="SAM" id="MobiDB-lite"/>
    </source>
</evidence>
<reference evidence="5" key="1">
    <citation type="submission" date="2012-12" db="EMBL/GenBank/DDBJ databases">
        <authorList>
            <person name="Hellsten U."/>
            <person name="Grimwood J."/>
            <person name="Chapman J.A."/>
            <person name="Shapiro H."/>
            <person name="Aerts A."/>
            <person name="Otillar R.P."/>
            <person name="Terry A.Y."/>
            <person name="Boore J.L."/>
            <person name="Simakov O."/>
            <person name="Marletaz F."/>
            <person name="Cho S.-J."/>
            <person name="Edsinger-Gonzales E."/>
            <person name="Havlak P."/>
            <person name="Kuo D.-H."/>
            <person name="Larsson T."/>
            <person name="Lv J."/>
            <person name="Arendt D."/>
            <person name="Savage R."/>
            <person name="Osoegawa K."/>
            <person name="de Jong P."/>
            <person name="Lindberg D.R."/>
            <person name="Seaver E.C."/>
            <person name="Weisblat D.A."/>
            <person name="Putnam N.H."/>
            <person name="Grigoriev I.V."/>
            <person name="Rokhsar D.S."/>
        </authorList>
    </citation>
    <scope>NUCLEOTIDE SEQUENCE</scope>
    <source>
        <strain evidence="5">I ESC-2004</strain>
    </source>
</reference>
<dbReference type="AlphaFoldDB" id="R7VMC3"/>
<dbReference type="GO" id="GO:0006298">
    <property type="term" value="P:mismatch repair"/>
    <property type="evidence" value="ECO:0007669"/>
    <property type="project" value="InterPro"/>
</dbReference>
<gene>
    <name evidence="3" type="ORF">CAPTEDRAFT_214274</name>
</gene>
<feature type="compositionally biased region" description="Acidic residues" evidence="1">
    <location>
        <begin position="208"/>
        <end position="225"/>
    </location>
</feature>
<feature type="compositionally biased region" description="Acidic residues" evidence="1">
    <location>
        <begin position="130"/>
        <end position="147"/>
    </location>
</feature>
<dbReference type="InterPro" id="IPR042778">
    <property type="entry name" value="ZCWPW1/ZCWPW2"/>
</dbReference>
<dbReference type="SMART" id="SM00293">
    <property type="entry name" value="PWWP"/>
    <property type="match status" value="1"/>
</dbReference>
<dbReference type="EMBL" id="KB291824">
    <property type="protein sequence ID" value="ELU18590.1"/>
    <property type="molecule type" value="Genomic_DNA"/>
</dbReference>
<evidence type="ECO:0000259" key="2">
    <source>
        <dbReference type="PROSITE" id="PS50812"/>
    </source>
</evidence>
<dbReference type="PROSITE" id="PS50812">
    <property type="entry name" value="PWWP"/>
    <property type="match status" value="1"/>
</dbReference>
<dbReference type="Pfam" id="PF01624">
    <property type="entry name" value="MutS_I"/>
    <property type="match status" value="1"/>
</dbReference>
<dbReference type="PANTHER" id="PTHR15999:SF2">
    <property type="entry name" value="ZINC FINGER CW-TYPE PWWP DOMAIN PROTEIN 1"/>
    <property type="match status" value="1"/>
</dbReference>
<protein>
    <recommendedName>
        <fullName evidence="2">PWWP domain-containing protein</fullName>
    </recommendedName>
</protein>
<dbReference type="EnsemblMetazoa" id="CapteT214274">
    <property type="protein sequence ID" value="CapteP214274"/>
    <property type="gene ID" value="CapteG214274"/>
</dbReference>
<dbReference type="EMBL" id="AMQN01016201">
    <property type="status" value="NOT_ANNOTATED_CDS"/>
    <property type="molecule type" value="Genomic_DNA"/>
</dbReference>
<dbReference type="OrthoDB" id="10252754at2759"/>
<dbReference type="CDD" id="cd05837">
    <property type="entry name" value="PWWP_MSH6"/>
    <property type="match status" value="1"/>
</dbReference>
<proteinExistence type="predicted"/>
<dbReference type="OMA" id="CKEADGF"/>
<feature type="region of interest" description="Disordered" evidence="1">
    <location>
        <begin position="127"/>
        <end position="274"/>
    </location>
</feature>
<dbReference type="Gene3D" id="2.30.30.140">
    <property type="match status" value="1"/>
</dbReference>
<dbReference type="GO" id="GO:0030983">
    <property type="term" value="F:mismatched DNA binding"/>
    <property type="evidence" value="ECO:0007669"/>
    <property type="project" value="InterPro"/>
</dbReference>
<name>R7VMC3_CAPTE</name>
<dbReference type="Gene3D" id="3.40.1170.10">
    <property type="entry name" value="DNA repair protein MutS, domain I"/>
    <property type="match status" value="1"/>
</dbReference>
<dbReference type="InterPro" id="IPR016151">
    <property type="entry name" value="DNA_mismatch_repair_MutS_N"/>
</dbReference>
<dbReference type="EMBL" id="AMQN01016200">
    <property type="status" value="NOT_ANNOTATED_CDS"/>
    <property type="molecule type" value="Genomic_DNA"/>
</dbReference>
<evidence type="ECO:0000313" key="4">
    <source>
        <dbReference type="EnsemblMetazoa" id="CapteP214274"/>
    </source>
</evidence>
<dbReference type="PANTHER" id="PTHR15999">
    <property type="entry name" value="ZINC FINGER CW-TYPE PWWP DOMAIN PROTEIN 1"/>
    <property type="match status" value="1"/>
</dbReference>
<dbReference type="HOGENOM" id="CLU_622949_0_0_1"/>
<accession>R7VMC3</accession>
<dbReference type="SUPFAM" id="SSF63748">
    <property type="entry name" value="Tudor/PWWP/MBT"/>
    <property type="match status" value="1"/>
</dbReference>
<dbReference type="Pfam" id="PF00855">
    <property type="entry name" value="PWWP"/>
    <property type="match status" value="1"/>
</dbReference>